<evidence type="ECO:0000313" key="11">
    <source>
        <dbReference type="Proteomes" id="UP000799778"/>
    </source>
</evidence>
<evidence type="ECO:0000256" key="8">
    <source>
        <dbReference type="SAM" id="MobiDB-lite"/>
    </source>
</evidence>
<dbReference type="AlphaFoldDB" id="A0A6A5X6T9"/>
<evidence type="ECO:0000256" key="5">
    <source>
        <dbReference type="ARBA" id="ARBA00023125"/>
    </source>
</evidence>
<gene>
    <name evidence="10" type="ORF">BU24DRAFT_402882</name>
</gene>
<dbReference type="InterPro" id="IPR052202">
    <property type="entry name" value="Yeast_MetPath_Reg"/>
</dbReference>
<dbReference type="PROSITE" id="PS00463">
    <property type="entry name" value="ZN2_CY6_FUNGAL_1"/>
    <property type="match status" value="1"/>
</dbReference>
<dbReference type="EMBL" id="ML978082">
    <property type="protein sequence ID" value="KAF2008649.1"/>
    <property type="molecule type" value="Genomic_DNA"/>
</dbReference>
<reference evidence="10" key="1">
    <citation type="journal article" date="2020" name="Stud. Mycol.">
        <title>101 Dothideomycetes genomes: a test case for predicting lifestyles and emergence of pathogens.</title>
        <authorList>
            <person name="Haridas S."/>
            <person name="Albert R."/>
            <person name="Binder M."/>
            <person name="Bloem J."/>
            <person name="Labutti K."/>
            <person name="Salamov A."/>
            <person name="Andreopoulos B."/>
            <person name="Baker S."/>
            <person name="Barry K."/>
            <person name="Bills G."/>
            <person name="Bluhm B."/>
            <person name="Cannon C."/>
            <person name="Castanera R."/>
            <person name="Culley D."/>
            <person name="Daum C."/>
            <person name="Ezra D."/>
            <person name="Gonzalez J."/>
            <person name="Henrissat B."/>
            <person name="Kuo A."/>
            <person name="Liang C."/>
            <person name="Lipzen A."/>
            <person name="Lutzoni F."/>
            <person name="Magnuson J."/>
            <person name="Mondo S."/>
            <person name="Nolan M."/>
            <person name="Ohm R."/>
            <person name="Pangilinan J."/>
            <person name="Park H.-J."/>
            <person name="Ramirez L."/>
            <person name="Alfaro M."/>
            <person name="Sun H."/>
            <person name="Tritt A."/>
            <person name="Yoshinaga Y."/>
            <person name="Zwiers L.-H."/>
            <person name="Turgeon B."/>
            <person name="Goodwin S."/>
            <person name="Spatafora J."/>
            <person name="Crous P."/>
            <person name="Grigoriev I."/>
        </authorList>
    </citation>
    <scope>NUCLEOTIDE SEQUENCE</scope>
    <source>
        <strain evidence="10">CBS 175.79</strain>
    </source>
</reference>
<dbReference type="GeneID" id="54282943"/>
<dbReference type="GO" id="GO:0008270">
    <property type="term" value="F:zinc ion binding"/>
    <property type="evidence" value="ECO:0007669"/>
    <property type="project" value="InterPro"/>
</dbReference>
<feature type="compositionally biased region" description="Pro residues" evidence="8">
    <location>
        <begin position="138"/>
        <end position="154"/>
    </location>
</feature>
<dbReference type="GO" id="GO:0043565">
    <property type="term" value="F:sequence-specific DNA binding"/>
    <property type="evidence" value="ECO:0007669"/>
    <property type="project" value="TreeGrafter"/>
</dbReference>
<dbReference type="RefSeq" id="XP_033376988.1">
    <property type="nucleotide sequence ID" value="XM_033525546.1"/>
</dbReference>
<dbReference type="GO" id="GO:0005634">
    <property type="term" value="C:nucleus"/>
    <property type="evidence" value="ECO:0007669"/>
    <property type="project" value="UniProtKB-SubCell"/>
</dbReference>
<keyword evidence="7" id="KW-0539">Nucleus</keyword>
<protein>
    <recommendedName>
        <fullName evidence="9">Zn(2)-C6 fungal-type domain-containing protein</fullName>
    </recommendedName>
</protein>
<keyword evidence="6" id="KW-0804">Transcription</keyword>
<keyword evidence="11" id="KW-1185">Reference proteome</keyword>
<keyword evidence="2" id="KW-0479">Metal-binding</keyword>
<evidence type="ECO:0000256" key="2">
    <source>
        <dbReference type="ARBA" id="ARBA00022723"/>
    </source>
</evidence>
<evidence type="ECO:0000256" key="7">
    <source>
        <dbReference type="ARBA" id="ARBA00023242"/>
    </source>
</evidence>
<keyword evidence="3" id="KW-0862">Zinc</keyword>
<feature type="region of interest" description="Disordered" evidence="8">
    <location>
        <begin position="125"/>
        <end position="180"/>
    </location>
</feature>
<accession>A0A6A5X6T9</accession>
<comment type="subcellular location">
    <subcellularLocation>
        <location evidence="1">Nucleus</location>
    </subcellularLocation>
</comment>
<dbReference type="PANTHER" id="PTHR47782:SF12">
    <property type="entry name" value="ZN(II)2CYS6 TRANSCRIPTION FACTOR (EUROFUNG)"/>
    <property type="match status" value="1"/>
</dbReference>
<dbReference type="CDD" id="cd12148">
    <property type="entry name" value="fungal_TF_MHR"/>
    <property type="match status" value="1"/>
</dbReference>
<name>A0A6A5X6T9_9PLEO</name>
<dbReference type="CDD" id="cd00067">
    <property type="entry name" value="GAL4"/>
    <property type="match status" value="1"/>
</dbReference>
<feature type="region of interest" description="Disordered" evidence="8">
    <location>
        <begin position="1"/>
        <end position="30"/>
    </location>
</feature>
<evidence type="ECO:0000256" key="1">
    <source>
        <dbReference type="ARBA" id="ARBA00004123"/>
    </source>
</evidence>
<organism evidence="10 11">
    <name type="scientific">Aaosphaeria arxii CBS 175.79</name>
    <dbReference type="NCBI Taxonomy" id="1450172"/>
    <lineage>
        <taxon>Eukaryota</taxon>
        <taxon>Fungi</taxon>
        <taxon>Dikarya</taxon>
        <taxon>Ascomycota</taxon>
        <taxon>Pezizomycotina</taxon>
        <taxon>Dothideomycetes</taxon>
        <taxon>Pleosporomycetidae</taxon>
        <taxon>Pleosporales</taxon>
        <taxon>Pleosporales incertae sedis</taxon>
        <taxon>Aaosphaeria</taxon>
    </lineage>
</organism>
<dbReference type="GO" id="GO:0045944">
    <property type="term" value="P:positive regulation of transcription by RNA polymerase II"/>
    <property type="evidence" value="ECO:0007669"/>
    <property type="project" value="TreeGrafter"/>
</dbReference>
<dbReference type="InterPro" id="IPR001138">
    <property type="entry name" value="Zn2Cys6_DnaBD"/>
</dbReference>
<dbReference type="OrthoDB" id="25921at2759"/>
<dbReference type="Gene3D" id="4.10.240.10">
    <property type="entry name" value="Zn(2)-C6 fungal-type DNA-binding domain"/>
    <property type="match status" value="1"/>
</dbReference>
<dbReference type="GO" id="GO:0000981">
    <property type="term" value="F:DNA-binding transcription factor activity, RNA polymerase II-specific"/>
    <property type="evidence" value="ECO:0007669"/>
    <property type="project" value="InterPro"/>
</dbReference>
<proteinExistence type="predicted"/>
<sequence>MATSSPSGNPPPFPPAVPHPVPPPPPSPLQSHEIDLDSLISSLPACKRCRDCRRGCDTLLPKCRQCTKAGVECVFFDHGKKEHLNRSYIAKLVDRVREISATSASSSGNPSPPVSGTAIHAPLVAGATLPPGSAPGSVPAPAPGSAPGSVPVPAPGSASGSAPVSSPGSSRGSASSDPPHFEHNFALAGGSYRYLGAEACLVKSHRPPDSLVRSPAIREDDAYPYNIQDSTPGFFHKFVQTYLNVLQPLYPIVDPSLRFLAPIVPSDLTPIELFSLNMIYSIGSHLRPSVDPTVPYDTSDWIDYHSTQVDKYREFADFFMKRAMVHLDAATAENNIATLRAVLLLAINSLFDPQSGNLGQQVAFAARLALGLEARAEMGEFGPEDKQMIENMHMAIFIIENDVASTLDRPTTFPEPKTEVLFDASKPSQYLCSLFRLQHRYRKGDQTVKNLLPRFDEAANLPPGLRLPLHQTHFLIQPVWMCAWHVLEAVVSVGAMHFFTTPHWVYRSVCVMLQNIPSIWVENLIQLYANALVVLQLSSYKWPSTFLLNNATVDLMRRMKLKFRPGWEGKQIHYDVRI</sequence>
<keyword evidence="4" id="KW-0805">Transcription regulation</keyword>
<evidence type="ECO:0000256" key="4">
    <source>
        <dbReference type="ARBA" id="ARBA00023015"/>
    </source>
</evidence>
<evidence type="ECO:0000256" key="6">
    <source>
        <dbReference type="ARBA" id="ARBA00023163"/>
    </source>
</evidence>
<evidence type="ECO:0000259" key="9">
    <source>
        <dbReference type="PROSITE" id="PS50048"/>
    </source>
</evidence>
<dbReference type="PROSITE" id="PS50048">
    <property type="entry name" value="ZN2_CY6_FUNGAL_2"/>
    <property type="match status" value="1"/>
</dbReference>
<dbReference type="Proteomes" id="UP000799778">
    <property type="component" value="Unassembled WGS sequence"/>
</dbReference>
<dbReference type="InterPro" id="IPR036864">
    <property type="entry name" value="Zn2-C6_fun-type_DNA-bd_sf"/>
</dbReference>
<evidence type="ECO:0000313" key="10">
    <source>
        <dbReference type="EMBL" id="KAF2008649.1"/>
    </source>
</evidence>
<dbReference type="PANTHER" id="PTHR47782">
    <property type="entry name" value="ZN(II)2CYS6 TRANSCRIPTION FACTOR (EUROFUNG)-RELATED"/>
    <property type="match status" value="1"/>
</dbReference>
<feature type="compositionally biased region" description="Low complexity" evidence="8">
    <location>
        <begin position="155"/>
        <end position="178"/>
    </location>
</feature>
<feature type="compositionally biased region" description="Pro residues" evidence="8">
    <location>
        <begin position="8"/>
        <end position="28"/>
    </location>
</feature>
<evidence type="ECO:0000256" key="3">
    <source>
        <dbReference type="ARBA" id="ARBA00022833"/>
    </source>
</evidence>
<feature type="domain" description="Zn(2)-C6 fungal-type" evidence="9">
    <location>
        <begin position="45"/>
        <end position="75"/>
    </location>
</feature>
<dbReference type="SUPFAM" id="SSF57701">
    <property type="entry name" value="Zn2/Cys6 DNA-binding domain"/>
    <property type="match status" value="1"/>
</dbReference>
<keyword evidence="5" id="KW-0238">DNA-binding</keyword>